<dbReference type="InterPro" id="IPR009077">
    <property type="entry name" value="Proteasome_activ_PA28"/>
</dbReference>
<reference evidence="5" key="1">
    <citation type="submission" date="2014-09" db="EMBL/GenBank/DDBJ databases">
        <title>Genome sequence of the luminous mushroom Mycena chlorophos for searching fungal bioluminescence genes.</title>
        <authorList>
            <person name="Tanaka Y."/>
            <person name="Kasuga D."/>
            <person name="Oba Y."/>
            <person name="Hase S."/>
            <person name="Sato K."/>
            <person name="Oba Y."/>
            <person name="Sakakibara Y."/>
        </authorList>
    </citation>
    <scope>NUCLEOTIDE SEQUENCE</scope>
</reference>
<evidence type="ECO:0000256" key="3">
    <source>
        <dbReference type="SAM" id="MobiDB-lite"/>
    </source>
</evidence>
<dbReference type="Gene3D" id="1.20.120.180">
    <property type="entry name" value="Proteasome activator pa28, C-terminal domain"/>
    <property type="match status" value="1"/>
</dbReference>
<dbReference type="InterPro" id="IPR036252">
    <property type="entry name" value="Proteasome_activ_sf"/>
</dbReference>
<dbReference type="PANTHER" id="PTHR10660">
    <property type="entry name" value="PROTEASOME REGULATOR PA28"/>
    <property type="match status" value="1"/>
</dbReference>
<accession>A0ABQ0LBQ1</accession>
<comment type="similarity">
    <text evidence="1">Belongs to the PA28 family.</text>
</comment>
<evidence type="ECO:0000313" key="6">
    <source>
        <dbReference type="Proteomes" id="UP000815677"/>
    </source>
</evidence>
<evidence type="ECO:0000256" key="2">
    <source>
        <dbReference type="ARBA" id="ARBA00022942"/>
    </source>
</evidence>
<evidence type="ECO:0000256" key="1">
    <source>
        <dbReference type="ARBA" id="ARBA00005883"/>
    </source>
</evidence>
<keyword evidence="2" id="KW-0647">Proteasome</keyword>
<organism evidence="5 6">
    <name type="scientific">Mycena chlorophos</name>
    <name type="common">Agaric fungus</name>
    <name type="synonym">Agaricus chlorophos</name>
    <dbReference type="NCBI Taxonomy" id="658473"/>
    <lineage>
        <taxon>Eukaryota</taxon>
        <taxon>Fungi</taxon>
        <taxon>Dikarya</taxon>
        <taxon>Basidiomycota</taxon>
        <taxon>Agaricomycotina</taxon>
        <taxon>Agaricomycetes</taxon>
        <taxon>Agaricomycetidae</taxon>
        <taxon>Agaricales</taxon>
        <taxon>Marasmiineae</taxon>
        <taxon>Mycenaceae</taxon>
        <taxon>Mycena</taxon>
    </lineage>
</organism>
<evidence type="ECO:0000313" key="5">
    <source>
        <dbReference type="EMBL" id="GAT48435.1"/>
    </source>
</evidence>
<dbReference type="Pfam" id="PF02252">
    <property type="entry name" value="PA28_C"/>
    <property type="match status" value="1"/>
</dbReference>
<dbReference type="PANTHER" id="PTHR10660:SF2">
    <property type="entry name" value="LD45860P"/>
    <property type="match status" value="1"/>
</dbReference>
<feature type="region of interest" description="Disordered" evidence="3">
    <location>
        <begin position="44"/>
        <end position="82"/>
    </location>
</feature>
<proteinExistence type="inferred from homology"/>
<name>A0ABQ0LBQ1_MYCCL</name>
<dbReference type="EMBL" id="DF844587">
    <property type="protein sequence ID" value="GAT48435.1"/>
    <property type="molecule type" value="Genomic_DNA"/>
</dbReference>
<dbReference type="InterPro" id="IPR036997">
    <property type="entry name" value="PA28_C_sf"/>
</dbReference>
<dbReference type="SUPFAM" id="SSF47216">
    <property type="entry name" value="Proteasome activator"/>
    <property type="match status" value="1"/>
</dbReference>
<sequence length="250" mass="27841">MVMEKALAAKLEAFHKNATEVGEQVVFKDFPAKLLKLHEIVESTNDPSSPYHASHLTTLTDPTVYPPPHAQTTNGESGKKRKLSIDESISVASDLGDAGKQAQYLNLVRANAHIPQLHETLKRECEDLVTLTDKIKLWISLTMPKGDNFGVQIQEEVVNELARAQDSAMNLRDMGRTNHLSRAKIASKLIKYPNVEDYALALKEHDSTQFYMARQNLIDLLSIYAVLTDLIHKNIARIRAPKSSGGIGLY</sequence>
<gene>
    <name evidence="5" type="ORF">MCHLO_05839</name>
</gene>
<dbReference type="Proteomes" id="UP000815677">
    <property type="component" value="Unassembled WGS sequence"/>
</dbReference>
<feature type="domain" description="Proteasome activator PA28 C-terminal" evidence="4">
    <location>
        <begin position="108"/>
        <end position="244"/>
    </location>
</feature>
<dbReference type="InterPro" id="IPR003186">
    <property type="entry name" value="PA28_C"/>
</dbReference>
<evidence type="ECO:0000259" key="4">
    <source>
        <dbReference type="Pfam" id="PF02252"/>
    </source>
</evidence>
<keyword evidence="6" id="KW-1185">Reference proteome</keyword>
<protein>
    <recommendedName>
        <fullName evidence="4">Proteasome activator PA28 C-terminal domain-containing protein</fullName>
    </recommendedName>
</protein>